<dbReference type="OrthoDB" id="289913at2759"/>
<comment type="caution">
    <text evidence="7">The sequence shown here is derived from an EMBL/GenBank/DDBJ whole genome shotgun (WGS) entry which is preliminary data.</text>
</comment>
<keyword evidence="2 4" id="KW-0479">Metal-binding</keyword>
<dbReference type="Gene3D" id="3.30.40.10">
    <property type="entry name" value="Zinc/RING finger domain, C3HC4 (zinc finger)"/>
    <property type="match status" value="1"/>
</dbReference>
<dbReference type="InterPro" id="IPR045111">
    <property type="entry name" value="Vps41/Vps8"/>
</dbReference>
<evidence type="ECO:0000256" key="4">
    <source>
        <dbReference type="PROSITE-ProRule" id="PRU00175"/>
    </source>
</evidence>
<reference evidence="7 8" key="1">
    <citation type="journal article" date="2017" name="Gigascience">
        <title>Draft genome of the honey bee ectoparasitic mite, Tropilaelaps mercedesae, is shaped by the parasitic life history.</title>
        <authorList>
            <person name="Dong X."/>
            <person name="Armstrong S.D."/>
            <person name="Xia D."/>
            <person name="Makepeace B.L."/>
            <person name="Darby A.C."/>
            <person name="Kadowaki T."/>
        </authorList>
    </citation>
    <scope>NUCLEOTIDE SEQUENCE [LARGE SCALE GENOMIC DNA]</scope>
    <source>
        <strain evidence="7">Wuxi-XJTLU</strain>
    </source>
</reference>
<dbReference type="EMBL" id="MNPL01001234">
    <property type="protein sequence ID" value="OQR79338.1"/>
    <property type="molecule type" value="Genomic_DNA"/>
</dbReference>
<organism evidence="7 8">
    <name type="scientific">Tropilaelaps mercedesae</name>
    <dbReference type="NCBI Taxonomy" id="418985"/>
    <lineage>
        <taxon>Eukaryota</taxon>
        <taxon>Metazoa</taxon>
        <taxon>Ecdysozoa</taxon>
        <taxon>Arthropoda</taxon>
        <taxon>Chelicerata</taxon>
        <taxon>Arachnida</taxon>
        <taxon>Acari</taxon>
        <taxon>Parasitiformes</taxon>
        <taxon>Mesostigmata</taxon>
        <taxon>Gamasina</taxon>
        <taxon>Dermanyssoidea</taxon>
        <taxon>Laelapidae</taxon>
        <taxon>Tropilaelaps</taxon>
    </lineage>
</organism>
<dbReference type="GO" id="GO:0034058">
    <property type="term" value="P:endosomal vesicle fusion"/>
    <property type="evidence" value="ECO:0007669"/>
    <property type="project" value="TreeGrafter"/>
</dbReference>
<protein>
    <submittedName>
        <fullName evidence="7">Vacuolar protein sorting-associated protein 8-like</fullName>
    </submittedName>
</protein>
<dbReference type="PROSITE" id="PS50089">
    <property type="entry name" value="ZF_RING_2"/>
    <property type="match status" value="1"/>
</dbReference>
<proteinExistence type="inferred from homology"/>
<keyword evidence="8" id="KW-1185">Reference proteome</keyword>
<dbReference type="InParanoid" id="A0A1V9Y155"/>
<evidence type="ECO:0000313" key="8">
    <source>
        <dbReference type="Proteomes" id="UP000192247"/>
    </source>
</evidence>
<dbReference type="InterPro" id="IPR001680">
    <property type="entry name" value="WD40_rpt"/>
</dbReference>
<accession>A0A1V9Y155</accession>
<keyword evidence="3" id="KW-0862">Zinc</keyword>
<dbReference type="GO" id="GO:0006623">
    <property type="term" value="P:protein targeting to vacuole"/>
    <property type="evidence" value="ECO:0007669"/>
    <property type="project" value="InterPro"/>
</dbReference>
<name>A0A1V9Y155_9ACAR</name>
<dbReference type="InterPro" id="IPR013083">
    <property type="entry name" value="Znf_RING/FYVE/PHD"/>
</dbReference>
<gene>
    <name evidence="7" type="ORF">BIW11_05807</name>
</gene>
<feature type="repeat" description="WD" evidence="5">
    <location>
        <begin position="139"/>
        <end position="173"/>
    </location>
</feature>
<dbReference type="SUPFAM" id="SSF50978">
    <property type="entry name" value="WD40 repeat-like"/>
    <property type="match status" value="1"/>
</dbReference>
<dbReference type="STRING" id="418985.A0A1V9Y155"/>
<dbReference type="Pfam" id="PF23410">
    <property type="entry name" value="Beta-prop_VPS8"/>
    <property type="match status" value="1"/>
</dbReference>
<feature type="domain" description="RING-type" evidence="6">
    <location>
        <begin position="1147"/>
        <end position="1193"/>
    </location>
</feature>
<dbReference type="PANTHER" id="PTHR12616">
    <property type="entry name" value="VACUOLAR PROTEIN SORTING VPS41"/>
    <property type="match status" value="1"/>
</dbReference>
<dbReference type="Proteomes" id="UP000192247">
    <property type="component" value="Unassembled WGS sequence"/>
</dbReference>
<evidence type="ECO:0000259" key="6">
    <source>
        <dbReference type="PROSITE" id="PS50089"/>
    </source>
</evidence>
<dbReference type="InterPro" id="IPR015943">
    <property type="entry name" value="WD40/YVTN_repeat-like_dom_sf"/>
</dbReference>
<dbReference type="GO" id="GO:0008270">
    <property type="term" value="F:zinc ion binding"/>
    <property type="evidence" value="ECO:0007669"/>
    <property type="project" value="UniProtKB-KW"/>
</dbReference>
<dbReference type="InterPro" id="IPR025941">
    <property type="entry name" value="Vps8_central_dom"/>
</dbReference>
<evidence type="ECO:0000256" key="3">
    <source>
        <dbReference type="ARBA" id="ARBA00022833"/>
    </source>
</evidence>
<evidence type="ECO:0000256" key="2">
    <source>
        <dbReference type="ARBA" id="ARBA00022771"/>
    </source>
</evidence>
<dbReference type="InterPro" id="IPR056939">
    <property type="entry name" value="Znf_RING_Vps8"/>
</dbReference>
<keyword evidence="2 4" id="KW-0863">Zinc-finger</keyword>
<keyword evidence="5" id="KW-0853">WD repeat</keyword>
<sequence length="1321" mass="147719">MASPEPKPSGSGLNEEAHFSGDFDAASGSIPFFCSEINFNEISDTLSIASGISSLSSASRLRRSPKPAVKGSVVRHVQLRQIGAQLQRAFESGEVGSPSAMAVSTLIAIGTSNGVTLVFDSEQTLTCKLGASELAHGLVSAVSFNGDATRIIVGHSKGHMTMWDTSNGKLLRNLADVHTPNHGVLLLAFTDDPATAVVTDTGGSVFEVNFKKILTSRSYESSCIFSGSRGEVCAMEPLRVSRKFRGYLVEGLSLVALGTVTRCIVVLLRPVVTVVFTHQLRAETDTIPVLSWQFSFFQEGSRKICSPVLAFGRKSTIYLFRVHTQSSHKVTFEPLQQLEVSYTMRQICFVNYKTLAILDHRESLRFLDVRVDEEVESMDCSDLEIIYEGRRYRAEDTGGNVSKAMTVIGETACTNTMVPFGSQCVILGGRGIHIYSIRSWTERVNFFSKQKLYSEALKFAISYYNDEGDAASSNRVIEIVSPKTEKSQALVAEKIALLIEEFGLFLVDREGQKIDNLLTHYAANVPLCIHYAVILSMKYQILDTLYELFAQDPMALTVFLSCLQPYISGGDLPELNPVIVKDFVNLLSCENKFGELERSLVQLSVTSIDIHQVMTICKENRLYDAIIHIHNAAMLDYTGPIEEMVDIIAAPLATNREPSYAEVEVGNKLIVYISCCLAGAAYPCGVLSKTEARRAHQCIVQYLTTPVPSGSVRSPFYCLRTLLHFNAREFLNVLSLAFQDEQFNAVEESVENTEAPDSLEATSLATPAQDKQQIVDILLQLMVREEGFETHEMGALFTFLARQMAMQDTDMVIRVDKQLFEQVVEYLTNVNDESRMEERQQAMMELLTSGGLKDIAIERLLELAEPARFYRVCEVLYERQRRFDKVLLCYLNDQARRIKSFTYVTQIFNGDEYNQAEKTQLENQVVAVIDELIQVDALSTAALIIDLLPTRIKQVLDRLEGLPETQYHLLEGAYRVAAGECQDTVIAVKDAEAVTLSPDVQEKYVELKCIFDPDGVLTFLKSAEYFRELEANERESMWFRLLDVVMQSQKNSLDRPDLKELISSLLNAMMGYVSPHSILSKVMSDPAYNLSEFKEVRRFIGAMIDTYNFEQTMLSTTSNLINGDLSSKLADLKRLANRAVVASVVTCTYCGRPFAAADTREVVVFRCGHGYHRECVDQKLEARTTEDLKCLRCGRMTCASFESRFEVLVNTPSAAHTGRMEDVTDRDQQVRKRRIKIIVPRLLPKEAYKEGNDTRSATVYSTLSPAQMEALEHFKMSQKMPSTSTSNEEVRLRAGTLLSRDDFKLFLSPPPDNPVARELFS</sequence>
<dbReference type="FunCoup" id="A0A1V9Y155">
    <property type="interactions" value="1458"/>
</dbReference>
<evidence type="ECO:0000256" key="1">
    <source>
        <dbReference type="ARBA" id="ARBA00009422"/>
    </source>
</evidence>
<evidence type="ECO:0000313" key="7">
    <source>
        <dbReference type="EMBL" id="OQR79338.1"/>
    </source>
</evidence>
<dbReference type="PROSITE" id="PS50082">
    <property type="entry name" value="WD_REPEATS_2"/>
    <property type="match status" value="1"/>
</dbReference>
<comment type="similarity">
    <text evidence="1">Belongs to the VPS8 family.</text>
</comment>
<dbReference type="Gene3D" id="2.130.10.10">
    <property type="entry name" value="YVTN repeat-like/Quinoprotein amine dehydrogenase"/>
    <property type="match status" value="1"/>
</dbReference>
<evidence type="ECO:0000256" key="5">
    <source>
        <dbReference type="PROSITE-ProRule" id="PRU00221"/>
    </source>
</evidence>
<dbReference type="InterPro" id="IPR001841">
    <property type="entry name" value="Znf_RING"/>
</dbReference>
<dbReference type="GO" id="GO:0005770">
    <property type="term" value="C:late endosome"/>
    <property type="evidence" value="ECO:0007669"/>
    <property type="project" value="TreeGrafter"/>
</dbReference>
<dbReference type="InterPro" id="IPR036322">
    <property type="entry name" value="WD40_repeat_dom_sf"/>
</dbReference>
<dbReference type="Pfam" id="PF12816">
    <property type="entry name" value="TPR_Vps8"/>
    <property type="match status" value="1"/>
</dbReference>
<dbReference type="GO" id="GO:0030897">
    <property type="term" value="C:HOPS complex"/>
    <property type="evidence" value="ECO:0007669"/>
    <property type="project" value="TreeGrafter"/>
</dbReference>
<dbReference type="Pfam" id="PF23412">
    <property type="entry name" value="zf_RING_Vps8"/>
    <property type="match status" value="1"/>
</dbReference>
<dbReference type="PANTHER" id="PTHR12616:SF8">
    <property type="entry name" value="VACUOLAR PROTEIN SORTING-ASSOCIATED PROTEIN 8 HOMOLOG"/>
    <property type="match status" value="1"/>
</dbReference>
<dbReference type="SUPFAM" id="SSF57850">
    <property type="entry name" value="RING/U-box"/>
    <property type="match status" value="1"/>
</dbReference>